<sequence>MRRYLLIFIGVILCSGCTSGPDYKYYAEPTPLRQNVTKYRLGEVKVVLTRTGYIKPGHSRFAPASQLMREFKADIQSVMQQTGILATPDMKDSPVANVVIEYTRNINLGGISLYKPDVSHYVVVSLRGKELAEFRSDSYTPKYPYLQEPAVNLKMAALLWNEKDEPRDIALISGVIVKDLAQLGN</sequence>
<keyword evidence="2" id="KW-1185">Reference proteome</keyword>
<accession>A0A1M7Z2P2</accession>
<protein>
    <submittedName>
        <fullName evidence="1">Uncharacterized protein</fullName>
    </submittedName>
</protein>
<dbReference type="Proteomes" id="UP000184600">
    <property type="component" value="Unassembled WGS sequence"/>
</dbReference>
<dbReference type="OrthoDB" id="6103199at2"/>
<evidence type="ECO:0000313" key="2">
    <source>
        <dbReference type="Proteomes" id="UP000184600"/>
    </source>
</evidence>
<dbReference type="RefSeq" id="WP_073586496.1">
    <property type="nucleotide sequence ID" value="NZ_AP024898.1"/>
</dbReference>
<dbReference type="EMBL" id="FRFG01000092">
    <property type="protein sequence ID" value="SHO59065.1"/>
    <property type="molecule type" value="Genomic_DNA"/>
</dbReference>
<dbReference type="STRING" id="1117707.VQ7734_04841"/>
<evidence type="ECO:0000313" key="1">
    <source>
        <dbReference type="EMBL" id="SHO59065.1"/>
    </source>
</evidence>
<reference evidence="2" key="1">
    <citation type="submission" date="2016-12" db="EMBL/GenBank/DDBJ databases">
        <authorList>
            <person name="Rodrigo-Torres L."/>
            <person name="Arahal R.D."/>
            <person name="Lucena T."/>
        </authorList>
    </citation>
    <scope>NUCLEOTIDE SEQUENCE [LARGE SCALE GENOMIC DNA]</scope>
</reference>
<proteinExistence type="predicted"/>
<organism evidence="1 2">
    <name type="scientific">Vibrio quintilis</name>
    <dbReference type="NCBI Taxonomy" id="1117707"/>
    <lineage>
        <taxon>Bacteria</taxon>
        <taxon>Pseudomonadati</taxon>
        <taxon>Pseudomonadota</taxon>
        <taxon>Gammaproteobacteria</taxon>
        <taxon>Vibrionales</taxon>
        <taxon>Vibrionaceae</taxon>
        <taxon>Vibrio</taxon>
    </lineage>
</organism>
<name>A0A1M7Z2P2_9VIBR</name>
<dbReference type="AlphaFoldDB" id="A0A1M7Z2P2"/>
<gene>
    <name evidence="1" type="ORF">VQ7734_04841</name>
</gene>